<evidence type="ECO:0000256" key="3">
    <source>
        <dbReference type="ARBA" id="ARBA00012154"/>
    </source>
</evidence>
<evidence type="ECO:0000313" key="14">
    <source>
        <dbReference type="Proteomes" id="UP000092605"/>
    </source>
</evidence>
<keyword evidence="11" id="KW-0479">Metal-binding</keyword>
<dbReference type="GO" id="GO:0009423">
    <property type="term" value="P:chorismate biosynthetic process"/>
    <property type="evidence" value="ECO:0007669"/>
    <property type="project" value="UniProtKB-UniRule"/>
</dbReference>
<evidence type="ECO:0000256" key="2">
    <source>
        <dbReference type="ARBA" id="ARBA00006997"/>
    </source>
</evidence>
<dbReference type="InterPro" id="IPR031322">
    <property type="entry name" value="Shikimate/glucono_kinase"/>
</dbReference>
<evidence type="ECO:0000256" key="4">
    <source>
        <dbReference type="ARBA" id="ARBA00022605"/>
    </source>
</evidence>
<dbReference type="STRING" id="1121328.JWYL7_1150"/>
<feature type="binding site" evidence="11">
    <location>
        <position position="33"/>
    </location>
    <ligand>
        <name>substrate</name>
    </ligand>
</feature>
<dbReference type="InterPro" id="IPR000623">
    <property type="entry name" value="Shikimate_kinase/TSH1"/>
</dbReference>
<dbReference type="HAMAP" id="MF_00109">
    <property type="entry name" value="Shikimate_kinase"/>
    <property type="match status" value="1"/>
</dbReference>
<keyword evidence="6 11" id="KW-0547">Nucleotide-binding</keyword>
<dbReference type="EC" id="2.7.1.71" evidence="3 11"/>
<evidence type="ECO:0000256" key="10">
    <source>
        <dbReference type="ARBA" id="ARBA00048567"/>
    </source>
</evidence>
<evidence type="ECO:0000256" key="11">
    <source>
        <dbReference type="HAMAP-Rule" id="MF_00109"/>
    </source>
</evidence>
<dbReference type="SUPFAM" id="SSF52540">
    <property type="entry name" value="P-loop containing nucleoside triphosphate hydrolases"/>
    <property type="match status" value="1"/>
</dbReference>
<sequence>MNNIVLVGFMAVGKSTIGKELSDILNKIFIDTDEEVEKIEKNNIYNIFKEKGENYFRNLETKVLQKVKNQNNIVLSTGGGIVGKDENITILKQIGTVIWLCANEETILKNLKKSTTKRPILETENVREKIHDLIQVRFEKYKKASDIIITVDNKTVKEVVSDILFNLNKM</sequence>
<comment type="pathway">
    <text evidence="1 11">Metabolic intermediate biosynthesis; chorismate biosynthesis; chorismate from D-erythrose 4-phosphate and phosphoenolpyruvate: step 5/7.</text>
</comment>
<proteinExistence type="inferred from homology"/>
<dbReference type="Proteomes" id="UP000092605">
    <property type="component" value="Unassembled WGS sequence"/>
</dbReference>
<organism evidence="12 14">
    <name type="scientific">Alkalithermobacter thermoalcaliphilus JW-YL-7 = DSM 7308</name>
    <dbReference type="NCBI Taxonomy" id="1121328"/>
    <lineage>
        <taxon>Bacteria</taxon>
        <taxon>Bacillati</taxon>
        <taxon>Bacillota</taxon>
        <taxon>Clostridia</taxon>
        <taxon>Peptostreptococcales</taxon>
        <taxon>Tepidibacteraceae</taxon>
        <taxon>Alkalithermobacter</taxon>
    </lineage>
</organism>
<keyword evidence="5 11" id="KW-0808">Transferase</keyword>
<name>A0A150FSC8_CLOPD</name>
<gene>
    <name evidence="11" type="primary">aroK</name>
    <name evidence="12" type="ORF">JWYL7_1150</name>
    <name evidence="13" type="ORF">SAMN05661008_01280</name>
</gene>
<feature type="binding site" evidence="11">
    <location>
        <position position="118"/>
    </location>
    <ligand>
        <name>ATP</name>
        <dbReference type="ChEBI" id="CHEBI:30616"/>
    </ligand>
</feature>
<dbReference type="GO" id="GO:0008652">
    <property type="term" value="P:amino acid biosynthetic process"/>
    <property type="evidence" value="ECO:0007669"/>
    <property type="project" value="UniProtKB-KW"/>
</dbReference>
<keyword evidence="4 11" id="KW-0028">Amino-acid biosynthesis</keyword>
<dbReference type="PATRIC" id="fig|1121328.3.peg.1159"/>
<dbReference type="Pfam" id="PF01202">
    <property type="entry name" value="SKI"/>
    <property type="match status" value="1"/>
</dbReference>
<dbReference type="RefSeq" id="WP_066070321.1">
    <property type="nucleotide sequence ID" value="NZ_FRBG01000009.1"/>
</dbReference>
<evidence type="ECO:0000313" key="13">
    <source>
        <dbReference type="EMBL" id="SHL00678.1"/>
    </source>
</evidence>
<evidence type="ECO:0000256" key="1">
    <source>
        <dbReference type="ARBA" id="ARBA00004842"/>
    </source>
</evidence>
<evidence type="ECO:0000256" key="6">
    <source>
        <dbReference type="ARBA" id="ARBA00022741"/>
    </source>
</evidence>
<dbReference type="Proteomes" id="UP000323392">
    <property type="component" value="Unassembled WGS sequence"/>
</dbReference>
<feature type="binding site" evidence="11">
    <location>
        <position position="57"/>
    </location>
    <ligand>
        <name>substrate</name>
    </ligand>
</feature>
<dbReference type="UniPathway" id="UPA00053">
    <property type="reaction ID" value="UER00088"/>
</dbReference>
<dbReference type="Gene3D" id="3.40.50.300">
    <property type="entry name" value="P-loop containing nucleotide triphosphate hydrolases"/>
    <property type="match status" value="1"/>
</dbReference>
<keyword evidence="11" id="KW-0460">Magnesium</keyword>
<dbReference type="GO" id="GO:0005524">
    <property type="term" value="F:ATP binding"/>
    <property type="evidence" value="ECO:0007669"/>
    <property type="project" value="UniProtKB-UniRule"/>
</dbReference>
<dbReference type="PANTHER" id="PTHR21087:SF16">
    <property type="entry name" value="SHIKIMATE KINASE 1, CHLOROPLASTIC"/>
    <property type="match status" value="1"/>
</dbReference>
<comment type="cofactor">
    <cofactor evidence="11">
        <name>Mg(2+)</name>
        <dbReference type="ChEBI" id="CHEBI:18420"/>
    </cofactor>
    <text evidence="11">Binds 1 Mg(2+) ion per subunit.</text>
</comment>
<dbReference type="EMBL" id="FRBG01000009">
    <property type="protein sequence ID" value="SHL00678.1"/>
    <property type="molecule type" value="Genomic_DNA"/>
</dbReference>
<evidence type="ECO:0000256" key="8">
    <source>
        <dbReference type="ARBA" id="ARBA00022840"/>
    </source>
</evidence>
<feature type="binding site" evidence="11">
    <location>
        <position position="79"/>
    </location>
    <ligand>
        <name>substrate</name>
    </ligand>
</feature>
<keyword evidence="7 11" id="KW-0418">Kinase</keyword>
<dbReference type="GO" id="GO:0005829">
    <property type="term" value="C:cytosol"/>
    <property type="evidence" value="ECO:0007669"/>
    <property type="project" value="TreeGrafter"/>
</dbReference>
<evidence type="ECO:0000256" key="5">
    <source>
        <dbReference type="ARBA" id="ARBA00022679"/>
    </source>
</evidence>
<comment type="subunit">
    <text evidence="11">Monomer.</text>
</comment>
<keyword evidence="9 11" id="KW-0057">Aromatic amino acid biosynthesis</keyword>
<dbReference type="CDD" id="cd00464">
    <property type="entry name" value="SK"/>
    <property type="match status" value="1"/>
</dbReference>
<dbReference type="PANTHER" id="PTHR21087">
    <property type="entry name" value="SHIKIMATE KINASE"/>
    <property type="match status" value="1"/>
</dbReference>
<dbReference type="AlphaFoldDB" id="A0A150FSC8"/>
<feature type="binding site" evidence="11">
    <location>
        <position position="137"/>
    </location>
    <ligand>
        <name>substrate</name>
    </ligand>
</feature>
<comment type="function">
    <text evidence="11">Catalyzes the specific phosphorylation of the 3-hydroxyl group of shikimic acid using ATP as a cosubstrate.</text>
</comment>
<comment type="caution">
    <text evidence="11">Lacks conserved residue(s) required for the propagation of feature annotation.</text>
</comment>
<dbReference type="InterPro" id="IPR027417">
    <property type="entry name" value="P-loop_NTPase"/>
</dbReference>
<protein>
    <recommendedName>
        <fullName evidence="3 11">Shikimate kinase</fullName>
        <shortName evidence="11">SK</shortName>
        <ecNumber evidence="3 11">2.7.1.71</ecNumber>
    </recommendedName>
</protein>
<evidence type="ECO:0000256" key="9">
    <source>
        <dbReference type="ARBA" id="ARBA00023141"/>
    </source>
</evidence>
<dbReference type="EMBL" id="LSFY01000001">
    <property type="protein sequence ID" value="KXZ40075.1"/>
    <property type="molecule type" value="Genomic_DNA"/>
</dbReference>
<comment type="similarity">
    <text evidence="2 11">Belongs to the shikimate kinase family.</text>
</comment>
<accession>A0A150FSC8</accession>
<dbReference type="GO" id="GO:0000287">
    <property type="term" value="F:magnesium ion binding"/>
    <property type="evidence" value="ECO:0007669"/>
    <property type="project" value="UniProtKB-UniRule"/>
</dbReference>
<dbReference type="PRINTS" id="PR01100">
    <property type="entry name" value="SHIKIMTKNASE"/>
</dbReference>
<feature type="binding site" evidence="11">
    <location>
        <position position="15"/>
    </location>
    <ligand>
        <name>Mg(2+)</name>
        <dbReference type="ChEBI" id="CHEBI:18420"/>
    </ligand>
</feature>
<keyword evidence="11" id="KW-0963">Cytoplasm</keyword>
<comment type="catalytic activity">
    <reaction evidence="10 11">
        <text>shikimate + ATP = 3-phosphoshikimate + ADP + H(+)</text>
        <dbReference type="Rhea" id="RHEA:13121"/>
        <dbReference type="ChEBI" id="CHEBI:15378"/>
        <dbReference type="ChEBI" id="CHEBI:30616"/>
        <dbReference type="ChEBI" id="CHEBI:36208"/>
        <dbReference type="ChEBI" id="CHEBI:145989"/>
        <dbReference type="ChEBI" id="CHEBI:456216"/>
        <dbReference type="EC" id="2.7.1.71"/>
    </reaction>
</comment>
<dbReference type="InterPro" id="IPR023000">
    <property type="entry name" value="Shikimate_kinase_CS"/>
</dbReference>
<reference evidence="13 15" key="2">
    <citation type="submission" date="2016-11" db="EMBL/GenBank/DDBJ databases">
        <authorList>
            <person name="Varghese N."/>
            <person name="Submissions S."/>
        </authorList>
    </citation>
    <scope>NUCLEOTIDE SEQUENCE [LARGE SCALE GENOMIC DNA]</scope>
    <source>
        <strain evidence="13 15">DSM 7308</strain>
    </source>
</reference>
<dbReference type="GO" id="GO:0004765">
    <property type="term" value="F:shikimate kinase activity"/>
    <property type="evidence" value="ECO:0007669"/>
    <property type="project" value="UniProtKB-UniRule"/>
</dbReference>
<evidence type="ECO:0000313" key="12">
    <source>
        <dbReference type="EMBL" id="KXZ40075.1"/>
    </source>
</evidence>
<comment type="caution">
    <text evidence="12">The sequence shown here is derived from an EMBL/GenBank/DDBJ whole genome shotgun (WGS) entry which is preliminary data.</text>
</comment>
<feature type="binding site" evidence="11">
    <location>
        <begin position="11"/>
        <end position="16"/>
    </location>
    <ligand>
        <name>ATP</name>
        <dbReference type="ChEBI" id="CHEBI:30616"/>
    </ligand>
</feature>
<keyword evidence="15" id="KW-1185">Reference proteome</keyword>
<evidence type="ECO:0000313" key="15">
    <source>
        <dbReference type="Proteomes" id="UP000323392"/>
    </source>
</evidence>
<comment type="subcellular location">
    <subcellularLocation>
        <location evidence="11">Cytoplasm</location>
    </subcellularLocation>
</comment>
<evidence type="ECO:0000256" key="7">
    <source>
        <dbReference type="ARBA" id="ARBA00022777"/>
    </source>
</evidence>
<dbReference type="GO" id="GO:0009073">
    <property type="term" value="P:aromatic amino acid family biosynthetic process"/>
    <property type="evidence" value="ECO:0007669"/>
    <property type="project" value="UniProtKB-KW"/>
</dbReference>
<dbReference type="PROSITE" id="PS01128">
    <property type="entry name" value="SHIKIMATE_KINASE"/>
    <property type="match status" value="1"/>
</dbReference>
<reference evidence="12 14" key="1">
    <citation type="submission" date="2016-02" db="EMBL/GenBank/DDBJ databases">
        <title>Draft genome sequence for Clostridium paradoxum JW-YL-7.</title>
        <authorList>
            <person name="Utturkar S.M."/>
            <person name="Lancaster A."/>
            <person name="Poole F.L."/>
            <person name="Adams M.W."/>
            <person name="Brown S.D."/>
        </authorList>
    </citation>
    <scope>NUCLEOTIDE SEQUENCE [LARGE SCALE GENOMIC DNA]</scope>
    <source>
        <strain evidence="12 14">JW-YL-7</strain>
    </source>
</reference>
<keyword evidence="8 11" id="KW-0067">ATP-binding</keyword>